<dbReference type="CDD" id="cd13530">
    <property type="entry name" value="PBP2_peptides_like"/>
    <property type="match status" value="1"/>
</dbReference>
<accession>A0A6G3QZJ6</accession>
<evidence type="ECO:0000256" key="1">
    <source>
        <dbReference type="ARBA" id="ARBA00022729"/>
    </source>
</evidence>
<dbReference type="PANTHER" id="PTHR35936:SF17">
    <property type="entry name" value="ARGININE-BINDING EXTRACELLULAR PROTEIN ARTP"/>
    <property type="match status" value="1"/>
</dbReference>
<dbReference type="SMART" id="SM00062">
    <property type="entry name" value="PBPb"/>
    <property type="match status" value="1"/>
</dbReference>
<comment type="caution">
    <text evidence="3">The sequence shown here is derived from an EMBL/GenBank/DDBJ whole genome shotgun (WGS) entry which is preliminary data.</text>
</comment>
<reference evidence="3" key="1">
    <citation type="submission" date="2020-01" db="EMBL/GenBank/DDBJ databases">
        <title>Insect and environment-associated Actinomycetes.</title>
        <authorList>
            <person name="Currrie C."/>
            <person name="Chevrette M."/>
            <person name="Carlson C."/>
            <person name="Stubbendieck R."/>
            <person name="Wendt-Pienkowski E."/>
        </authorList>
    </citation>
    <scope>NUCLEOTIDE SEQUENCE</scope>
    <source>
        <strain evidence="3">SID14436</strain>
    </source>
</reference>
<protein>
    <submittedName>
        <fullName evidence="3">Amino acid ABC transporter substrate-binding protein</fullName>
    </submittedName>
</protein>
<keyword evidence="1" id="KW-0732">Signal</keyword>
<evidence type="ECO:0000313" key="3">
    <source>
        <dbReference type="EMBL" id="NEA88607.1"/>
    </source>
</evidence>
<dbReference type="AlphaFoldDB" id="A0A6G3QZJ6"/>
<proteinExistence type="predicted"/>
<dbReference type="Gene3D" id="3.40.190.10">
    <property type="entry name" value="Periplasmic binding protein-like II"/>
    <property type="match status" value="2"/>
</dbReference>
<sequence>MTAQAPAAARPLRLACIDSDAPPLFLPDDPVKGRRGYEPAVGELLAAELGRPLEWVYLPWAEMLPAVRGGTADAVLCGQGITEARREQVDFTRPYAVFHESVLVRRGDPVESAGDLAGRRVAAIAGSTNMALAETFDGAETVPFGGDSDDVFGDMLAALRSGEVDAVVDDDVVFVPLGEHPDFELAFTVETGNRWGIGVAKDRPEDLAAIDAALGRIVADGRLAAAWAEWMPSLPYPFAAEGER</sequence>
<dbReference type="Pfam" id="PF00497">
    <property type="entry name" value="SBP_bac_3"/>
    <property type="match status" value="1"/>
</dbReference>
<dbReference type="InterPro" id="IPR001638">
    <property type="entry name" value="Solute-binding_3/MltF_N"/>
</dbReference>
<dbReference type="PANTHER" id="PTHR35936">
    <property type="entry name" value="MEMBRANE-BOUND LYTIC MUREIN TRANSGLYCOSYLASE F"/>
    <property type="match status" value="1"/>
</dbReference>
<feature type="domain" description="Solute-binding protein family 3/N-terminal" evidence="2">
    <location>
        <begin position="11"/>
        <end position="234"/>
    </location>
</feature>
<organism evidence="3">
    <name type="scientific">Streptomyces sp. SID14436</name>
    <dbReference type="NCBI Taxonomy" id="2706070"/>
    <lineage>
        <taxon>Bacteria</taxon>
        <taxon>Bacillati</taxon>
        <taxon>Actinomycetota</taxon>
        <taxon>Actinomycetes</taxon>
        <taxon>Kitasatosporales</taxon>
        <taxon>Streptomycetaceae</taxon>
        <taxon>Streptomyces</taxon>
    </lineage>
</organism>
<gene>
    <name evidence="3" type="ORF">G3I53_21860</name>
</gene>
<evidence type="ECO:0000259" key="2">
    <source>
        <dbReference type="SMART" id="SM00062"/>
    </source>
</evidence>
<name>A0A6G3QZJ6_9ACTN</name>
<dbReference type="SUPFAM" id="SSF53850">
    <property type="entry name" value="Periplasmic binding protein-like II"/>
    <property type="match status" value="1"/>
</dbReference>
<dbReference type="EMBL" id="JAAGMD010000624">
    <property type="protein sequence ID" value="NEA88607.1"/>
    <property type="molecule type" value="Genomic_DNA"/>
</dbReference>